<reference evidence="6 7" key="1">
    <citation type="submission" date="2020-08" db="EMBL/GenBank/DDBJ databases">
        <title>Genome sequence of Rhizobiales bacterium strain IZ6.</title>
        <authorList>
            <person name="Nakai R."/>
            <person name="Naganuma T."/>
        </authorList>
    </citation>
    <scope>NUCLEOTIDE SEQUENCE [LARGE SCALE GENOMIC DNA]</scope>
    <source>
        <strain evidence="6 7">IZ6</strain>
    </source>
</reference>
<accession>A0A6S6QTH8</accession>
<dbReference type="Proteomes" id="UP000515317">
    <property type="component" value="Chromosome"/>
</dbReference>
<dbReference type="InterPro" id="IPR010280">
    <property type="entry name" value="U5_MeTrfase_fam"/>
</dbReference>
<feature type="binding site" evidence="4">
    <location>
        <position position="290"/>
    </location>
    <ligand>
        <name>S-adenosyl-L-methionine</name>
        <dbReference type="ChEBI" id="CHEBI:59789"/>
    </ligand>
</feature>
<evidence type="ECO:0000256" key="2">
    <source>
        <dbReference type="ARBA" id="ARBA00022679"/>
    </source>
</evidence>
<protein>
    <submittedName>
        <fullName evidence="6">Putative RNA methyltransferase</fullName>
    </submittedName>
</protein>
<dbReference type="Gene3D" id="2.40.50.1070">
    <property type="match status" value="1"/>
</dbReference>
<dbReference type="InterPro" id="IPR029063">
    <property type="entry name" value="SAM-dependent_MTases_sf"/>
</dbReference>
<evidence type="ECO:0000256" key="1">
    <source>
        <dbReference type="ARBA" id="ARBA00022603"/>
    </source>
</evidence>
<evidence type="ECO:0000256" key="4">
    <source>
        <dbReference type="PROSITE-ProRule" id="PRU01024"/>
    </source>
</evidence>
<feature type="binding site" evidence="4">
    <location>
        <position position="242"/>
    </location>
    <ligand>
        <name>S-adenosyl-L-methionine</name>
        <dbReference type="ChEBI" id="CHEBI:59789"/>
    </ligand>
</feature>
<keyword evidence="2 4" id="KW-0808">Transferase</keyword>
<dbReference type="AlphaFoldDB" id="A0A6S6QTH8"/>
<dbReference type="KEGG" id="tso:IZ6_09650"/>
<keyword evidence="3 4" id="KW-0949">S-adenosyl-L-methionine</keyword>
<dbReference type="PROSITE" id="PS01230">
    <property type="entry name" value="TRMA_1"/>
    <property type="match status" value="1"/>
</dbReference>
<dbReference type="PANTHER" id="PTHR11061:SF49">
    <property type="entry name" value="23S RRNA (URACIL(1939)-C(5))-METHYLTRANSFERASE RLMD"/>
    <property type="match status" value="1"/>
</dbReference>
<dbReference type="Pfam" id="PF05958">
    <property type="entry name" value="tRNA_U5-meth_tr"/>
    <property type="match status" value="1"/>
</dbReference>
<keyword evidence="1 4" id="KW-0489">Methyltransferase</keyword>
<feature type="binding site" evidence="4">
    <location>
        <position position="222"/>
    </location>
    <ligand>
        <name>S-adenosyl-L-methionine</name>
        <dbReference type="ChEBI" id="CHEBI:59789"/>
    </ligand>
</feature>
<dbReference type="GO" id="GO:0070041">
    <property type="term" value="F:rRNA (uridine-C5-)-methyltransferase activity"/>
    <property type="evidence" value="ECO:0007669"/>
    <property type="project" value="TreeGrafter"/>
</dbReference>
<dbReference type="GO" id="GO:0070475">
    <property type="term" value="P:rRNA base methylation"/>
    <property type="evidence" value="ECO:0007669"/>
    <property type="project" value="TreeGrafter"/>
</dbReference>
<dbReference type="SUPFAM" id="SSF53335">
    <property type="entry name" value="S-adenosyl-L-methionine-dependent methyltransferases"/>
    <property type="match status" value="1"/>
</dbReference>
<dbReference type="EMBL" id="AP023361">
    <property type="protein sequence ID" value="BCJ90230.1"/>
    <property type="molecule type" value="Genomic_DNA"/>
</dbReference>
<evidence type="ECO:0000313" key="7">
    <source>
        <dbReference type="Proteomes" id="UP000515317"/>
    </source>
</evidence>
<feature type="active site" evidence="5">
    <location>
        <position position="316"/>
    </location>
</feature>
<keyword evidence="7" id="KW-1185">Reference proteome</keyword>
<evidence type="ECO:0000313" key="6">
    <source>
        <dbReference type="EMBL" id="BCJ90230.1"/>
    </source>
</evidence>
<dbReference type="PROSITE" id="PS51687">
    <property type="entry name" value="SAM_MT_RNA_M5U"/>
    <property type="match status" value="1"/>
</dbReference>
<dbReference type="InterPro" id="IPR030390">
    <property type="entry name" value="MeTrfase_TrmA_AS"/>
</dbReference>
<feature type="active site" description="Nucleophile" evidence="4">
    <location>
        <position position="316"/>
    </location>
</feature>
<gene>
    <name evidence="6" type="ORF">IZ6_09650</name>
</gene>
<dbReference type="PANTHER" id="PTHR11061">
    <property type="entry name" value="RNA M5U METHYLTRANSFERASE"/>
    <property type="match status" value="1"/>
</dbReference>
<dbReference type="RefSeq" id="WP_222876874.1">
    <property type="nucleotide sequence ID" value="NZ_AP023361.1"/>
</dbReference>
<name>A0A6S6QTH8_9HYPH</name>
<dbReference type="Gene3D" id="3.40.50.150">
    <property type="entry name" value="Vaccinia Virus protein VP39"/>
    <property type="match status" value="1"/>
</dbReference>
<evidence type="ECO:0000256" key="3">
    <source>
        <dbReference type="ARBA" id="ARBA00022691"/>
    </source>
</evidence>
<proteinExistence type="inferred from homology"/>
<sequence>MTDVLDGDVAEAPLCGGCALQTIPLDEQLAAKRESVAAALRNAGVEAEVAPCIDAHGTGRRRATFHARRGEDGVLRVGFSEARSHRIVDLAEHECPILLPAVQAAAEPVRLLAKHLLGLKKPIDAVVTSTETGLDIDLRGAGKIPEKLRLGLVEIAGQTGLARLAVHGDTVVEMRPPVVRFGHAEVVPPPGGFLQATQAGEEVLVRLVLEHLEGAKQVGDLFAGSGTFTLRIAVFAEVKAYENNRDALASLDRAWRATAGLKRITIEGRDLFRRPVTTGELNAMDAVVFDPPRAGAEAQAWEIMRSRVNRVVAVSCNPGTFARDLKILTEGGFKPGIVTPVDQFRHSAHVEAVAVLTR</sequence>
<comment type="similarity">
    <text evidence="4">Belongs to the class I-like SAM-binding methyltransferase superfamily. RNA M5U methyltransferase family.</text>
</comment>
<feature type="binding site" evidence="4">
    <location>
        <position position="195"/>
    </location>
    <ligand>
        <name>S-adenosyl-L-methionine</name>
        <dbReference type="ChEBI" id="CHEBI:59789"/>
    </ligand>
</feature>
<evidence type="ECO:0000256" key="5">
    <source>
        <dbReference type="PROSITE-ProRule" id="PRU10015"/>
    </source>
</evidence>
<organism evidence="6 7">
    <name type="scientific">Terrihabitans soli</name>
    <dbReference type="NCBI Taxonomy" id="708113"/>
    <lineage>
        <taxon>Bacteria</taxon>
        <taxon>Pseudomonadati</taxon>
        <taxon>Pseudomonadota</taxon>
        <taxon>Alphaproteobacteria</taxon>
        <taxon>Hyphomicrobiales</taxon>
        <taxon>Terrihabitans</taxon>
    </lineage>
</organism>